<sequence>MALLDHITEAVNRFLPQKREKIPQPLNTATGGIGHGFSNHKEDMIISKPQIVFHALQIFFTFLAMCCFAAVAGFQGKWNVGPSGLSDFVLFVTVLNILLSVFLVTIPVLYDKYDKAIRLARALREDRVQFILTGVGIATIPLVALITIISAFTQAGCKNPKNDPHAKELGDDFTNGLPGWCRTKKAGSIFLWLAAAAYIAAFGYVFYNWRRGRSVYGGNLNAARDPPFTHPEEPSQDFDEEEGDPYSRSAHPRVSDQPPRIGDDLSSPFGDENRYSGYSAPGRQSMDPYGAFNDDAPTGYGGAPTRPNVVPPPAIPGPASPGISRTMQYADPYAAVRGRLAQASPAPQPQPPTYEYPGGFR</sequence>
<keyword evidence="2" id="KW-0472">Membrane</keyword>
<feature type="transmembrane region" description="Helical" evidence="2">
    <location>
        <begin position="130"/>
        <end position="152"/>
    </location>
</feature>
<accession>A0A165PX08</accession>
<evidence type="ECO:0008006" key="5">
    <source>
        <dbReference type="Google" id="ProtNLM"/>
    </source>
</evidence>
<evidence type="ECO:0000256" key="2">
    <source>
        <dbReference type="SAM" id="Phobius"/>
    </source>
</evidence>
<evidence type="ECO:0000313" key="4">
    <source>
        <dbReference type="Proteomes" id="UP000077266"/>
    </source>
</evidence>
<feature type="transmembrane region" description="Helical" evidence="2">
    <location>
        <begin position="189"/>
        <end position="207"/>
    </location>
</feature>
<dbReference type="OrthoDB" id="2218151at2759"/>
<dbReference type="EMBL" id="KV425886">
    <property type="protein sequence ID" value="KZW02779.1"/>
    <property type="molecule type" value="Genomic_DNA"/>
</dbReference>
<dbReference type="AlphaFoldDB" id="A0A165PX08"/>
<dbReference type="STRING" id="1314781.A0A165PX08"/>
<feature type="transmembrane region" description="Helical" evidence="2">
    <location>
        <begin position="51"/>
        <end position="76"/>
    </location>
</feature>
<feature type="compositionally biased region" description="Pro residues" evidence="1">
    <location>
        <begin position="309"/>
        <end position="319"/>
    </location>
</feature>
<protein>
    <recommendedName>
        <fullName evidence="5">MARVEL domain-containing protein</fullName>
    </recommendedName>
</protein>
<dbReference type="InParanoid" id="A0A165PX08"/>
<evidence type="ECO:0000256" key="1">
    <source>
        <dbReference type="SAM" id="MobiDB-lite"/>
    </source>
</evidence>
<proteinExistence type="predicted"/>
<keyword evidence="2" id="KW-0812">Transmembrane</keyword>
<feature type="region of interest" description="Disordered" evidence="1">
    <location>
        <begin position="225"/>
        <end position="361"/>
    </location>
</feature>
<feature type="compositionally biased region" description="Acidic residues" evidence="1">
    <location>
        <begin position="234"/>
        <end position="244"/>
    </location>
</feature>
<reference evidence="3 4" key="1">
    <citation type="journal article" date="2016" name="Mol. Biol. Evol.">
        <title>Comparative Genomics of Early-Diverging Mushroom-Forming Fungi Provides Insights into the Origins of Lignocellulose Decay Capabilities.</title>
        <authorList>
            <person name="Nagy L.G."/>
            <person name="Riley R."/>
            <person name="Tritt A."/>
            <person name="Adam C."/>
            <person name="Daum C."/>
            <person name="Floudas D."/>
            <person name="Sun H."/>
            <person name="Yadav J.S."/>
            <person name="Pangilinan J."/>
            <person name="Larsson K.H."/>
            <person name="Matsuura K."/>
            <person name="Barry K."/>
            <person name="Labutti K."/>
            <person name="Kuo R."/>
            <person name="Ohm R.A."/>
            <person name="Bhattacharya S.S."/>
            <person name="Shirouzu T."/>
            <person name="Yoshinaga Y."/>
            <person name="Martin F.M."/>
            <person name="Grigoriev I.V."/>
            <person name="Hibbett D.S."/>
        </authorList>
    </citation>
    <scope>NUCLEOTIDE SEQUENCE [LARGE SCALE GENOMIC DNA]</scope>
    <source>
        <strain evidence="3 4">HHB12029</strain>
    </source>
</reference>
<organism evidence="3 4">
    <name type="scientific">Exidia glandulosa HHB12029</name>
    <dbReference type="NCBI Taxonomy" id="1314781"/>
    <lineage>
        <taxon>Eukaryota</taxon>
        <taxon>Fungi</taxon>
        <taxon>Dikarya</taxon>
        <taxon>Basidiomycota</taxon>
        <taxon>Agaricomycotina</taxon>
        <taxon>Agaricomycetes</taxon>
        <taxon>Auriculariales</taxon>
        <taxon>Exidiaceae</taxon>
        <taxon>Exidia</taxon>
    </lineage>
</organism>
<keyword evidence="4" id="KW-1185">Reference proteome</keyword>
<gene>
    <name evidence="3" type="ORF">EXIGLDRAFT_730894</name>
</gene>
<evidence type="ECO:0000313" key="3">
    <source>
        <dbReference type="EMBL" id="KZW02779.1"/>
    </source>
</evidence>
<feature type="transmembrane region" description="Helical" evidence="2">
    <location>
        <begin position="88"/>
        <end position="110"/>
    </location>
</feature>
<keyword evidence="2" id="KW-1133">Transmembrane helix</keyword>
<name>A0A165PX08_EXIGL</name>
<dbReference type="Proteomes" id="UP000077266">
    <property type="component" value="Unassembled WGS sequence"/>
</dbReference>